<sequence length="78" mass="9038">MSNTSTNIIQPKFKDHVQRTSYKASEKLVIINEAKKFGILAVAYWLVYSVAEEELLKWINKLHLIEIVMMADAIKLQM</sequence>
<proteinExistence type="predicted"/>
<protein>
    <submittedName>
        <fullName evidence="1">2511_t:CDS:1</fullName>
    </submittedName>
</protein>
<comment type="caution">
    <text evidence="1">The sequence shown here is derived from an EMBL/GenBank/DDBJ whole genome shotgun (WGS) entry which is preliminary data.</text>
</comment>
<dbReference type="AlphaFoldDB" id="A0A9N9IPW8"/>
<gene>
    <name evidence="1" type="ORF">ALEPTO_LOCUS13089</name>
</gene>
<name>A0A9N9IPW8_9GLOM</name>
<dbReference type="EMBL" id="CAJVPS010037165">
    <property type="protein sequence ID" value="CAG8744760.1"/>
    <property type="molecule type" value="Genomic_DNA"/>
</dbReference>
<dbReference type="Proteomes" id="UP000789508">
    <property type="component" value="Unassembled WGS sequence"/>
</dbReference>
<evidence type="ECO:0000313" key="2">
    <source>
        <dbReference type="Proteomes" id="UP000789508"/>
    </source>
</evidence>
<accession>A0A9N9IPW8</accession>
<organism evidence="1 2">
    <name type="scientific">Ambispora leptoticha</name>
    <dbReference type="NCBI Taxonomy" id="144679"/>
    <lineage>
        <taxon>Eukaryota</taxon>
        <taxon>Fungi</taxon>
        <taxon>Fungi incertae sedis</taxon>
        <taxon>Mucoromycota</taxon>
        <taxon>Glomeromycotina</taxon>
        <taxon>Glomeromycetes</taxon>
        <taxon>Archaeosporales</taxon>
        <taxon>Ambisporaceae</taxon>
        <taxon>Ambispora</taxon>
    </lineage>
</organism>
<evidence type="ECO:0000313" key="1">
    <source>
        <dbReference type="EMBL" id="CAG8744760.1"/>
    </source>
</evidence>
<dbReference type="OrthoDB" id="2436522at2759"/>
<keyword evidence="2" id="KW-1185">Reference proteome</keyword>
<feature type="non-terminal residue" evidence="1">
    <location>
        <position position="1"/>
    </location>
</feature>
<reference evidence="1" key="1">
    <citation type="submission" date="2021-06" db="EMBL/GenBank/DDBJ databases">
        <authorList>
            <person name="Kallberg Y."/>
            <person name="Tangrot J."/>
            <person name="Rosling A."/>
        </authorList>
    </citation>
    <scope>NUCLEOTIDE SEQUENCE</scope>
    <source>
        <strain evidence="1">FL130A</strain>
    </source>
</reference>